<evidence type="ECO:0000313" key="1">
    <source>
        <dbReference type="EMBL" id="OGY22453.1"/>
    </source>
</evidence>
<dbReference type="EMBL" id="MHCL01000003">
    <property type="protein sequence ID" value="OGY22453.1"/>
    <property type="molecule type" value="Genomic_DNA"/>
</dbReference>
<dbReference type="AlphaFoldDB" id="A0A1G1W488"/>
<dbReference type="Proteomes" id="UP000176723">
    <property type="component" value="Unassembled WGS sequence"/>
</dbReference>
<protein>
    <submittedName>
        <fullName evidence="1">Uncharacterized protein</fullName>
    </submittedName>
</protein>
<accession>A0A1G1W488</accession>
<dbReference type="STRING" id="1797593.A3A65_04850"/>
<name>A0A1G1W488_9BACT</name>
<gene>
    <name evidence="1" type="ORF">A3A65_04850</name>
</gene>
<sequence length="398" mass="45676">MIIENVNVSQIRGKTRLTADIIFRGRQRESLYYEVESRYRNFVTQDATPFLITLLIPCMKLGENIVVRGTVSHKLLHAIEKIMHLLISWNLGLKKVMIEVSKTRKGNLSTTNIGIFFSGGVDSYSTFLKQKRSSGGKISHLIFIRGFDIRLDDKALYARVLSQIEKVSRKEGICLITVRTNARMMTDRYVEWDYAHGAVLAGIAAALRGGFEKIFISGGMEYAALRPYGIHPDLDPLWSTEPTSILHDGCDDTRFEKIAKYISKSGTALQTLRVCWRNKKGQYNCCECEKCLRTMLSLLNAGVLFKSRTFPKPINNRKLSKLPLRSNEVRYFQENLDILVQNKKYPEVAQSIARCIARYHAGQEHRSLFRKAREELALLDRRYLNSQIFFMLSRKGFI</sequence>
<organism evidence="1 2">
    <name type="scientific">Candidatus Chisholmbacteria bacterium RIFCSPLOWO2_01_FULL_49_14</name>
    <dbReference type="NCBI Taxonomy" id="1797593"/>
    <lineage>
        <taxon>Bacteria</taxon>
        <taxon>Candidatus Chisholmiibacteriota</taxon>
    </lineage>
</organism>
<comment type="caution">
    <text evidence="1">The sequence shown here is derived from an EMBL/GenBank/DDBJ whole genome shotgun (WGS) entry which is preliminary data.</text>
</comment>
<evidence type="ECO:0000313" key="2">
    <source>
        <dbReference type="Proteomes" id="UP000176723"/>
    </source>
</evidence>
<proteinExistence type="predicted"/>
<reference evidence="1 2" key="1">
    <citation type="journal article" date="2016" name="Nat. Commun.">
        <title>Thousands of microbial genomes shed light on interconnected biogeochemical processes in an aquifer system.</title>
        <authorList>
            <person name="Anantharaman K."/>
            <person name="Brown C.T."/>
            <person name="Hug L.A."/>
            <person name="Sharon I."/>
            <person name="Castelle C.J."/>
            <person name="Probst A.J."/>
            <person name="Thomas B.C."/>
            <person name="Singh A."/>
            <person name="Wilkins M.J."/>
            <person name="Karaoz U."/>
            <person name="Brodie E.L."/>
            <person name="Williams K.H."/>
            <person name="Hubbard S.S."/>
            <person name="Banfield J.F."/>
        </authorList>
    </citation>
    <scope>NUCLEOTIDE SEQUENCE [LARGE SCALE GENOMIC DNA]</scope>
</reference>